<dbReference type="Gene3D" id="3.40.50.720">
    <property type="entry name" value="NAD(P)-binding Rossmann-like Domain"/>
    <property type="match status" value="1"/>
</dbReference>
<dbReference type="SUPFAM" id="SSF51735">
    <property type="entry name" value="NAD(P)-binding Rossmann-fold domains"/>
    <property type="match status" value="1"/>
</dbReference>
<dbReference type="Pfam" id="PF13460">
    <property type="entry name" value="NAD_binding_10"/>
    <property type="match status" value="1"/>
</dbReference>
<dbReference type="RefSeq" id="WP_407033072.1">
    <property type="nucleotide sequence ID" value="NZ_JAQGEF010000042.1"/>
</dbReference>
<sequence>MTIGITGATGQLGQLIVNKLKATQKDNLIALVRTPSKAEALGITARAFDYNQPEGLAAALKGIDTLLLISGNEIGKRKEQHENVVNAAKEAGVKRIVYTSLLRADNSTLVLAPEHLATENAIKASGIEYTILRNGWYTENYGASIPGAVQAGAFVGSAGNGKISSATREDYADAAVKVLTTEGHNGKIYELAGDTAYTLAELAAEISKQTGKEIPYQDLPENEYAAILVKIGFPEPVAQAFASFDVSASKGDLYSEDNTLSTLIGHPTTGLAAVVKATLA</sequence>
<feature type="domain" description="NAD(P)-binding" evidence="1">
    <location>
        <begin position="7"/>
        <end position="181"/>
    </location>
</feature>
<name>A0ABT4UPG0_9BACT</name>
<organism evidence="2 3">
    <name type="scientific">Polluticaenibacter yanchengensis</name>
    <dbReference type="NCBI Taxonomy" id="3014562"/>
    <lineage>
        <taxon>Bacteria</taxon>
        <taxon>Pseudomonadati</taxon>
        <taxon>Bacteroidota</taxon>
        <taxon>Chitinophagia</taxon>
        <taxon>Chitinophagales</taxon>
        <taxon>Chitinophagaceae</taxon>
        <taxon>Polluticaenibacter</taxon>
    </lineage>
</organism>
<dbReference type="InterPro" id="IPR016040">
    <property type="entry name" value="NAD(P)-bd_dom"/>
</dbReference>
<dbReference type="Proteomes" id="UP001210231">
    <property type="component" value="Unassembled WGS sequence"/>
</dbReference>
<dbReference type="EMBL" id="JAQGEF010000042">
    <property type="protein sequence ID" value="MDA3616742.1"/>
    <property type="molecule type" value="Genomic_DNA"/>
</dbReference>
<gene>
    <name evidence="2" type="ORF">O3P16_18165</name>
</gene>
<evidence type="ECO:0000313" key="2">
    <source>
        <dbReference type="EMBL" id="MDA3616742.1"/>
    </source>
</evidence>
<evidence type="ECO:0000313" key="3">
    <source>
        <dbReference type="Proteomes" id="UP001210231"/>
    </source>
</evidence>
<dbReference type="CDD" id="cd05269">
    <property type="entry name" value="TMR_SDR_a"/>
    <property type="match status" value="1"/>
</dbReference>
<keyword evidence="3" id="KW-1185">Reference proteome</keyword>
<evidence type="ECO:0000259" key="1">
    <source>
        <dbReference type="Pfam" id="PF13460"/>
    </source>
</evidence>
<dbReference type="InterPro" id="IPR052718">
    <property type="entry name" value="NmrA-type_oxidoreductase"/>
</dbReference>
<dbReference type="PANTHER" id="PTHR47129">
    <property type="entry name" value="QUINONE OXIDOREDUCTASE 2"/>
    <property type="match status" value="1"/>
</dbReference>
<comment type="caution">
    <text evidence="2">The sequence shown here is derived from an EMBL/GenBank/DDBJ whole genome shotgun (WGS) entry which is preliminary data.</text>
</comment>
<accession>A0ABT4UPG0</accession>
<proteinExistence type="predicted"/>
<reference evidence="2 3" key="1">
    <citation type="submission" date="2022-12" db="EMBL/GenBank/DDBJ databases">
        <title>Chitinophagaceae gen. sp. nov., a new member of the family Chitinophagaceae, isolated from soil in a chemical factory.</title>
        <authorList>
            <person name="Ke Z."/>
        </authorList>
    </citation>
    <scope>NUCLEOTIDE SEQUENCE [LARGE SCALE GENOMIC DNA]</scope>
    <source>
        <strain evidence="2 3">LY-5</strain>
    </source>
</reference>
<dbReference type="PANTHER" id="PTHR47129:SF1">
    <property type="entry name" value="NMRA-LIKE DOMAIN-CONTAINING PROTEIN"/>
    <property type="match status" value="1"/>
</dbReference>
<protein>
    <submittedName>
        <fullName evidence="2">SDR family oxidoreductase</fullName>
    </submittedName>
</protein>
<dbReference type="Gene3D" id="3.90.25.10">
    <property type="entry name" value="UDP-galactose 4-epimerase, domain 1"/>
    <property type="match status" value="1"/>
</dbReference>
<dbReference type="InterPro" id="IPR036291">
    <property type="entry name" value="NAD(P)-bd_dom_sf"/>
</dbReference>